<keyword evidence="2" id="KW-1185">Reference proteome</keyword>
<evidence type="ECO:0000313" key="2">
    <source>
        <dbReference type="Proteomes" id="UP000182762"/>
    </source>
</evidence>
<dbReference type="InterPro" id="IPR014962">
    <property type="entry name" value="YolD"/>
</dbReference>
<reference evidence="1 2" key="1">
    <citation type="submission" date="2016-10" db="EMBL/GenBank/DDBJ databases">
        <authorList>
            <person name="Varghese N."/>
            <person name="Submissions S."/>
        </authorList>
    </citation>
    <scope>NUCLEOTIDE SEQUENCE [LARGE SCALE GENOMIC DNA]</scope>
    <source>
        <strain evidence="1 2">DSM 13796</strain>
    </source>
</reference>
<name>A0A1I6BIN7_9BACI</name>
<sequence>MQQKGEKEMFLKKLTSKHSLTVIYCRNGLLQTCKGEVHQLDLYQQTLFIKDKNQQIYSISLSEIKEIC</sequence>
<dbReference type="RefSeq" id="WP_328586494.1">
    <property type="nucleotide sequence ID" value="NZ_FOXX01000010.1"/>
</dbReference>
<proteinExistence type="predicted"/>
<dbReference type="Pfam" id="PF08863">
    <property type="entry name" value="YolD"/>
    <property type="match status" value="1"/>
</dbReference>
<dbReference type="Proteomes" id="UP000182762">
    <property type="component" value="Unassembled WGS sequence"/>
</dbReference>
<accession>A0A1I6BIN7</accession>
<dbReference type="EMBL" id="FOXX01000010">
    <property type="protein sequence ID" value="SFQ80774.1"/>
    <property type="molecule type" value="Genomic_DNA"/>
</dbReference>
<gene>
    <name evidence="1" type="ORF">SAMN02745910_03668</name>
</gene>
<evidence type="ECO:0000313" key="1">
    <source>
        <dbReference type="EMBL" id="SFQ80774.1"/>
    </source>
</evidence>
<comment type="caution">
    <text evidence="1">The sequence shown here is derived from an EMBL/GenBank/DDBJ whole genome shotgun (WGS) entry which is preliminary data.</text>
</comment>
<dbReference type="GeneID" id="93712260"/>
<protein>
    <submittedName>
        <fullName evidence="1">YolD-like protein</fullName>
    </submittedName>
</protein>
<organism evidence="1 2">
    <name type="scientific">Priestia endophytica DSM 13796</name>
    <dbReference type="NCBI Taxonomy" id="1121089"/>
    <lineage>
        <taxon>Bacteria</taxon>
        <taxon>Bacillati</taxon>
        <taxon>Bacillota</taxon>
        <taxon>Bacilli</taxon>
        <taxon>Bacillales</taxon>
        <taxon>Bacillaceae</taxon>
        <taxon>Priestia</taxon>
    </lineage>
</organism>